<keyword evidence="2" id="KW-1185">Reference proteome</keyword>
<gene>
    <name evidence="1" type="ORF">Afil01_61590</name>
</gene>
<dbReference type="EMBL" id="BSTX01000005">
    <property type="protein sequence ID" value="GLZ81352.1"/>
    <property type="molecule type" value="Genomic_DNA"/>
</dbReference>
<sequence>MNPEWVMILRYTTTDASAQRELVEGLSALIDTWVRPYPGWLGTRFHGSEDGLGVVNTIFWATEADYRKFLEVADNTGRVAQLEALFERLGERVAFVEGQVPGHHVLKEAWA</sequence>
<evidence type="ECO:0000313" key="2">
    <source>
        <dbReference type="Proteomes" id="UP001165079"/>
    </source>
</evidence>
<dbReference type="AlphaFoldDB" id="A0A9W6W6B3"/>
<name>A0A9W6W6B3_9ACTN</name>
<dbReference type="InterPro" id="IPR011008">
    <property type="entry name" value="Dimeric_a/b-barrel"/>
</dbReference>
<accession>A0A9W6W6B3</accession>
<protein>
    <recommendedName>
        <fullName evidence="3">Antibiotic biosynthesis monooxygenase</fullName>
    </recommendedName>
</protein>
<dbReference type="SUPFAM" id="SSF54909">
    <property type="entry name" value="Dimeric alpha+beta barrel"/>
    <property type="match status" value="1"/>
</dbReference>
<organism evidence="1 2">
    <name type="scientific">Actinorhabdospora filicis</name>
    <dbReference type="NCBI Taxonomy" id="1785913"/>
    <lineage>
        <taxon>Bacteria</taxon>
        <taxon>Bacillati</taxon>
        <taxon>Actinomycetota</taxon>
        <taxon>Actinomycetes</taxon>
        <taxon>Micromonosporales</taxon>
        <taxon>Micromonosporaceae</taxon>
        <taxon>Actinorhabdospora</taxon>
    </lineage>
</organism>
<evidence type="ECO:0000313" key="1">
    <source>
        <dbReference type="EMBL" id="GLZ81352.1"/>
    </source>
</evidence>
<comment type="caution">
    <text evidence="1">The sequence shown here is derived from an EMBL/GenBank/DDBJ whole genome shotgun (WGS) entry which is preliminary data.</text>
</comment>
<dbReference type="RefSeq" id="WP_285666803.1">
    <property type="nucleotide sequence ID" value="NZ_BSTX01000005.1"/>
</dbReference>
<proteinExistence type="predicted"/>
<dbReference type="Gene3D" id="3.30.70.100">
    <property type="match status" value="1"/>
</dbReference>
<reference evidence="1" key="1">
    <citation type="submission" date="2023-03" db="EMBL/GenBank/DDBJ databases">
        <title>Actinorhabdospora filicis NBRC 111898.</title>
        <authorList>
            <person name="Ichikawa N."/>
            <person name="Sato H."/>
            <person name="Tonouchi N."/>
        </authorList>
    </citation>
    <scope>NUCLEOTIDE SEQUENCE</scope>
    <source>
        <strain evidence="1">NBRC 111898</strain>
    </source>
</reference>
<evidence type="ECO:0008006" key="3">
    <source>
        <dbReference type="Google" id="ProtNLM"/>
    </source>
</evidence>
<dbReference type="Proteomes" id="UP001165079">
    <property type="component" value="Unassembled WGS sequence"/>
</dbReference>